<evidence type="ECO:0000313" key="2">
    <source>
        <dbReference type="Proteomes" id="UP000299102"/>
    </source>
</evidence>
<protein>
    <submittedName>
        <fullName evidence="1">Uncharacterized protein</fullName>
    </submittedName>
</protein>
<sequence length="97" mass="11605">MASNFIRILTDEGIRDSLLRRWRHDALRRDPNQYTRKADEARVINISDRVTYLGVVLNRKLKWKDYINERVKKAHKCWSIYKQTAGTKWGLNPEMTD</sequence>
<dbReference type="EMBL" id="BGZK01005174">
    <property type="protein sequence ID" value="GBP12877.1"/>
    <property type="molecule type" value="Genomic_DNA"/>
</dbReference>
<gene>
    <name evidence="1" type="ORF">EVAR_73383_1</name>
</gene>
<keyword evidence="2" id="KW-1185">Reference proteome</keyword>
<dbReference type="OrthoDB" id="7452211at2759"/>
<reference evidence="1 2" key="1">
    <citation type="journal article" date="2019" name="Commun. Biol.">
        <title>The bagworm genome reveals a unique fibroin gene that provides high tensile strength.</title>
        <authorList>
            <person name="Kono N."/>
            <person name="Nakamura H."/>
            <person name="Ohtoshi R."/>
            <person name="Tomita M."/>
            <person name="Numata K."/>
            <person name="Arakawa K."/>
        </authorList>
    </citation>
    <scope>NUCLEOTIDE SEQUENCE [LARGE SCALE GENOMIC DNA]</scope>
</reference>
<evidence type="ECO:0000313" key="1">
    <source>
        <dbReference type="EMBL" id="GBP12877.1"/>
    </source>
</evidence>
<dbReference type="Proteomes" id="UP000299102">
    <property type="component" value="Unassembled WGS sequence"/>
</dbReference>
<dbReference type="AlphaFoldDB" id="A0A4C1THH3"/>
<organism evidence="1 2">
    <name type="scientific">Eumeta variegata</name>
    <name type="common">Bagworm moth</name>
    <name type="synonym">Eumeta japonica</name>
    <dbReference type="NCBI Taxonomy" id="151549"/>
    <lineage>
        <taxon>Eukaryota</taxon>
        <taxon>Metazoa</taxon>
        <taxon>Ecdysozoa</taxon>
        <taxon>Arthropoda</taxon>
        <taxon>Hexapoda</taxon>
        <taxon>Insecta</taxon>
        <taxon>Pterygota</taxon>
        <taxon>Neoptera</taxon>
        <taxon>Endopterygota</taxon>
        <taxon>Lepidoptera</taxon>
        <taxon>Glossata</taxon>
        <taxon>Ditrysia</taxon>
        <taxon>Tineoidea</taxon>
        <taxon>Psychidae</taxon>
        <taxon>Oiketicinae</taxon>
        <taxon>Eumeta</taxon>
    </lineage>
</organism>
<name>A0A4C1THH3_EUMVA</name>
<proteinExistence type="predicted"/>
<accession>A0A4C1THH3</accession>
<comment type="caution">
    <text evidence="1">The sequence shown here is derived from an EMBL/GenBank/DDBJ whole genome shotgun (WGS) entry which is preliminary data.</text>
</comment>